<sequence length="520" mass="58252">MRKTTPYAVIASLFLFGTGCAVHTKPLSTSDLMSRVAADRLAMYEGQETVQAPVTLEEAMARALKYNLDHRIKIMEDALTLRQADAMSYDMLPHLVASAGYSQRDNYNASSSINYKTHEQSLVPSYSSVRDHFTTDLTLSWNILDFGVSYLQAKQQADRAHIMNERRRKVVHTIIQQVRQAYWQALGAQQMEGRFEPLLAEVRKTLNDIECVEGEKLRPPLETLNYRKTLLEVLKQLEIFRDELQQAKPRLAALMNLPPGQPFNLVVPPGMDVPGLCDNLSAMEEKALLQRPELVEADYNERISAADVRKSILRMLPGIEVNVGGNYDSNSLLVNNSWIEGGARMTWNLMSLLSGPSQYKLAKGQAELVKAQRMALSMAILTQVHIAYQNYQTQVRQYELAGELRDVEKKIYEQTRNAAASGSQSRINEIRSATSTLMAEYRNYQNYAAVQNAYGQVNASLGQDPLPETVGSHELSQLSLAIRNQLDTKCPAPEKFYQRAVCRSSAPVTPAVPPLPAGLR</sequence>
<dbReference type="Proteomes" id="UP000306416">
    <property type="component" value="Unassembled WGS sequence"/>
</dbReference>
<dbReference type="InterPro" id="IPR003423">
    <property type="entry name" value="OMP_efflux"/>
</dbReference>
<name>A0A4S1CH06_9BACT</name>
<keyword evidence="5" id="KW-0812">Transmembrane</keyword>
<dbReference type="Gene3D" id="1.20.1600.10">
    <property type="entry name" value="Outer membrane efflux proteins (OEP)"/>
    <property type="match status" value="1"/>
</dbReference>
<feature type="signal peptide" evidence="8">
    <location>
        <begin position="1"/>
        <end position="21"/>
    </location>
</feature>
<evidence type="ECO:0000256" key="7">
    <source>
        <dbReference type="ARBA" id="ARBA00023237"/>
    </source>
</evidence>
<dbReference type="EMBL" id="SRSC01000002">
    <property type="protein sequence ID" value="TGU72857.1"/>
    <property type="molecule type" value="Genomic_DNA"/>
</dbReference>
<keyword evidence="11" id="KW-1185">Reference proteome</keyword>
<keyword evidence="7" id="KW-0998">Cell outer membrane</keyword>
<evidence type="ECO:0000256" key="4">
    <source>
        <dbReference type="ARBA" id="ARBA00022452"/>
    </source>
</evidence>
<dbReference type="PROSITE" id="PS51257">
    <property type="entry name" value="PROKAR_LIPOPROTEIN"/>
    <property type="match status" value="1"/>
</dbReference>
<dbReference type="PANTHER" id="PTHR30026:SF20">
    <property type="entry name" value="OUTER MEMBRANE PROTEIN TOLC"/>
    <property type="match status" value="1"/>
</dbReference>
<evidence type="ECO:0000256" key="8">
    <source>
        <dbReference type="SAM" id="SignalP"/>
    </source>
</evidence>
<proteinExistence type="inferred from homology"/>
<dbReference type="GO" id="GO:0015562">
    <property type="term" value="F:efflux transmembrane transporter activity"/>
    <property type="evidence" value="ECO:0007669"/>
    <property type="project" value="InterPro"/>
</dbReference>
<organism evidence="10 11">
    <name type="scientific">Geomonas terrae</name>
    <dbReference type="NCBI Taxonomy" id="2562681"/>
    <lineage>
        <taxon>Bacteria</taxon>
        <taxon>Pseudomonadati</taxon>
        <taxon>Thermodesulfobacteriota</taxon>
        <taxon>Desulfuromonadia</taxon>
        <taxon>Geobacterales</taxon>
        <taxon>Geobacteraceae</taxon>
        <taxon>Geomonas</taxon>
    </lineage>
</organism>
<dbReference type="PANTHER" id="PTHR30026">
    <property type="entry name" value="OUTER MEMBRANE PROTEIN TOLC"/>
    <property type="match status" value="1"/>
</dbReference>
<feature type="chain" id="PRO_5044609010" evidence="8">
    <location>
        <begin position="22"/>
        <end position="520"/>
    </location>
</feature>
<dbReference type="EMBL" id="SRSC01000004">
    <property type="protein sequence ID" value="TGU70437.1"/>
    <property type="molecule type" value="Genomic_DNA"/>
</dbReference>
<dbReference type="InterPro" id="IPR051906">
    <property type="entry name" value="TolC-like"/>
</dbReference>
<dbReference type="GO" id="GO:0009279">
    <property type="term" value="C:cell outer membrane"/>
    <property type="evidence" value="ECO:0007669"/>
    <property type="project" value="UniProtKB-SubCell"/>
</dbReference>
<evidence type="ECO:0000313" key="10">
    <source>
        <dbReference type="EMBL" id="TGU72857.1"/>
    </source>
</evidence>
<evidence type="ECO:0000256" key="5">
    <source>
        <dbReference type="ARBA" id="ARBA00022692"/>
    </source>
</evidence>
<keyword evidence="4" id="KW-1134">Transmembrane beta strand</keyword>
<dbReference type="GO" id="GO:0015288">
    <property type="term" value="F:porin activity"/>
    <property type="evidence" value="ECO:0007669"/>
    <property type="project" value="TreeGrafter"/>
</dbReference>
<evidence type="ECO:0000313" key="11">
    <source>
        <dbReference type="Proteomes" id="UP000306416"/>
    </source>
</evidence>
<accession>A0A4S1CH06</accession>
<keyword evidence="8" id="KW-0732">Signal</keyword>
<dbReference type="SUPFAM" id="SSF56954">
    <property type="entry name" value="Outer membrane efflux proteins (OEP)"/>
    <property type="match status" value="1"/>
</dbReference>
<dbReference type="Pfam" id="PF02321">
    <property type="entry name" value="OEP"/>
    <property type="match status" value="1"/>
</dbReference>
<comment type="subcellular location">
    <subcellularLocation>
        <location evidence="1">Cell outer membrane</location>
    </subcellularLocation>
</comment>
<evidence type="ECO:0000313" key="9">
    <source>
        <dbReference type="EMBL" id="TGU70437.1"/>
    </source>
</evidence>
<dbReference type="GO" id="GO:1990281">
    <property type="term" value="C:efflux pump complex"/>
    <property type="evidence" value="ECO:0007669"/>
    <property type="project" value="TreeGrafter"/>
</dbReference>
<protein>
    <submittedName>
        <fullName evidence="10">TolC family protein</fullName>
    </submittedName>
</protein>
<gene>
    <name evidence="10" type="ORF">E4633_11255</name>
    <name evidence="9" type="ORF">E4633_15645</name>
</gene>
<keyword evidence="6" id="KW-0472">Membrane</keyword>
<evidence type="ECO:0000256" key="2">
    <source>
        <dbReference type="ARBA" id="ARBA00007613"/>
    </source>
</evidence>
<evidence type="ECO:0000256" key="1">
    <source>
        <dbReference type="ARBA" id="ARBA00004442"/>
    </source>
</evidence>
<dbReference type="RefSeq" id="WP_135870324.1">
    <property type="nucleotide sequence ID" value="NZ_SRSC01000002.1"/>
</dbReference>
<reference evidence="10 11" key="1">
    <citation type="submission" date="2019-04" db="EMBL/GenBank/DDBJ databases">
        <title>Geobacter oryzae sp. nov., ferric-reducing bacteria isolated from paddy soil.</title>
        <authorList>
            <person name="Xu Z."/>
            <person name="Masuda Y."/>
            <person name="Itoh H."/>
            <person name="Senoo K."/>
        </authorList>
    </citation>
    <scope>NUCLEOTIDE SEQUENCE [LARGE SCALE GENOMIC DNA]</scope>
    <source>
        <strain evidence="10 11">Red111</strain>
    </source>
</reference>
<comment type="similarity">
    <text evidence="2">Belongs to the outer membrane factor (OMF) (TC 1.B.17) family.</text>
</comment>
<keyword evidence="3" id="KW-0813">Transport</keyword>
<dbReference type="AlphaFoldDB" id="A0A4S1CH06"/>
<comment type="caution">
    <text evidence="10">The sequence shown here is derived from an EMBL/GenBank/DDBJ whole genome shotgun (WGS) entry which is preliminary data.</text>
</comment>
<evidence type="ECO:0000256" key="3">
    <source>
        <dbReference type="ARBA" id="ARBA00022448"/>
    </source>
</evidence>
<evidence type="ECO:0000256" key="6">
    <source>
        <dbReference type="ARBA" id="ARBA00023136"/>
    </source>
</evidence>